<dbReference type="Gene3D" id="2.40.370.10">
    <property type="entry name" value="AttH-like domain"/>
    <property type="match status" value="2"/>
</dbReference>
<dbReference type="Proteomes" id="UP000260665">
    <property type="component" value="Unassembled WGS sequence"/>
</dbReference>
<feature type="domain" description="AttH" evidence="1">
    <location>
        <begin position="97"/>
        <end position="289"/>
    </location>
</feature>
<dbReference type="SUPFAM" id="SSF159245">
    <property type="entry name" value="AttH-like"/>
    <property type="match status" value="1"/>
</dbReference>
<dbReference type="PANTHER" id="PTHR38591:SF1">
    <property type="entry name" value="BLL1000 PROTEIN"/>
    <property type="match status" value="1"/>
</dbReference>
<name>A0A3E1R889_9BURK</name>
<accession>A0A3E1R889</accession>
<gene>
    <name evidence="2" type="ORF">DIC66_18175</name>
</gene>
<comment type="caution">
    <text evidence="2">The sequence shown here is derived from an EMBL/GenBank/DDBJ whole genome shotgun (WGS) entry which is preliminary data.</text>
</comment>
<dbReference type="EMBL" id="QFZK01000016">
    <property type="protein sequence ID" value="RFO95421.1"/>
    <property type="molecule type" value="Genomic_DNA"/>
</dbReference>
<dbReference type="AlphaFoldDB" id="A0A3E1R889"/>
<dbReference type="InterPro" id="IPR006311">
    <property type="entry name" value="TAT_signal"/>
</dbReference>
<dbReference type="Pfam" id="PF07143">
    <property type="entry name" value="CrtC"/>
    <property type="match status" value="1"/>
</dbReference>
<proteinExistence type="predicted"/>
<dbReference type="PROSITE" id="PS51318">
    <property type="entry name" value="TAT"/>
    <property type="match status" value="1"/>
</dbReference>
<dbReference type="Pfam" id="PF17186">
    <property type="entry name" value="Lipocalin_9"/>
    <property type="match status" value="1"/>
</dbReference>
<dbReference type="PANTHER" id="PTHR38591">
    <property type="entry name" value="HYDROLASE"/>
    <property type="match status" value="1"/>
</dbReference>
<organism evidence="2 3">
    <name type="scientific">Rhodoferax lacus</name>
    <dbReference type="NCBI Taxonomy" id="2184758"/>
    <lineage>
        <taxon>Bacteria</taxon>
        <taxon>Pseudomonadati</taxon>
        <taxon>Pseudomonadota</taxon>
        <taxon>Betaproteobacteria</taxon>
        <taxon>Burkholderiales</taxon>
        <taxon>Comamonadaceae</taxon>
        <taxon>Rhodoferax</taxon>
    </lineage>
</organism>
<evidence type="ECO:0000259" key="1">
    <source>
        <dbReference type="Pfam" id="PF07143"/>
    </source>
</evidence>
<reference evidence="2 3" key="1">
    <citation type="submission" date="2018-05" db="EMBL/GenBank/DDBJ databases">
        <title>Rhodoferax soyangensis sp.nov., isolated from an oligotrophic freshwater lake.</title>
        <authorList>
            <person name="Park M."/>
        </authorList>
    </citation>
    <scope>NUCLEOTIDE SEQUENCE [LARGE SCALE GENOMIC DNA]</scope>
    <source>
        <strain evidence="2 3">IMCC26218</strain>
    </source>
</reference>
<dbReference type="InterPro" id="IPR010791">
    <property type="entry name" value="AttH_dom"/>
</dbReference>
<evidence type="ECO:0000313" key="2">
    <source>
        <dbReference type="EMBL" id="RFO95421.1"/>
    </source>
</evidence>
<keyword evidence="3" id="KW-1185">Reference proteome</keyword>
<dbReference type="OrthoDB" id="9770826at2"/>
<evidence type="ECO:0000313" key="3">
    <source>
        <dbReference type="Proteomes" id="UP000260665"/>
    </source>
</evidence>
<protein>
    <submittedName>
        <fullName evidence="2">Carotenoid 1,2-hydratase</fullName>
    </submittedName>
</protein>
<dbReference type="InterPro" id="IPR023374">
    <property type="entry name" value="AttH-like_dom_sf"/>
</dbReference>
<sequence length="427" mass="46322">MPVSATCPATTTPPGCRRSWVTAAKPRRVYVQPCGRAVRLPLPTGLFASRRQWLAAGAGLGLGGGLGQAVALAAPAEAKPRTLKFPRDAGAHLDFQTEWWYLTGWASAAGSGSAQSAAATAPDAAYGFQITFFRSRVDTTQGLQSRLAARHLLFAHAAITDVRATHLWHDQRIARWSGEAPGDNPADTASASALNTGVVLNDWSLLRDGADLRAQLRTQDFAMDLRFAATQPLLLQGQQGLSRKGPEPRQTSYYYSLPQLQVSGSLSLQGKALAVGAGSTAWLDHEWSDEMLPTGAVGWDWLGINLFDGSALTAFQLRDKNGAALWDGGSFRAGTSLYTFSRGEVTFKPQRLWRSPSSRASYPVEWLVRTPADFYMVRALVDNQELDSRNSTGAIYWEGLCEVWDSNGHKVGRGYLEMTGYAAPLKM</sequence>